<dbReference type="EMBL" id="CP096983">
    <property type="protein sequence ID" value="URZ12941.1"/>
    <property type="molecule type" value="Genomic_DNA"/>
</dbReference>
<protein>
    <recommendedName>
        <fullName evidence="3 5">acylphosphatase</fullName>
        <ecNumber evidence="2 5">3.6.1.7</ecNumber>
    </recommendedName>
</protein>
<dbReference type="InterPro" id="IPR001792">
    <property type="entry name" value="Acylphosphatase-like_dom"/>
</dbReference>
<dbReference type="InterPro" id="IPR017968">
    <property type="entry name" value="Acylphosphatase_CS"/>
</dbReference>
<dbReference type="Proteomes" id="UP000190951">
    <property type="component" value="Chromosome"/>
</dbReference>
<dbReference type="Pfam" id="PF00708">
    <property type="entry name" value="Acylphosphatase"/>
    <property type="match status" value="1"/>
</dbReference>
<dbReference type="SUPFAM" id="SSF54975">
    <property type="entry name" value="Acylphosphatase/BLUF domain-like"/>
    <property type="match status" value="1"/>
</dbReference>
<feature type="active site" evidence="5">
    <location>
        <position position="36"/>
    </location>
</feature>
<dbReference type="PANTHER" id="PTHR47268:SF4">
    <property type="entry name" value="ACYLPHOSPHATASE"/>
    <property type="match status" value="1"/>
</dbReference>
<name>A0A1S8M7Q4_9CLOT</name>
<organism evidence="7 8">
    <name type="scientific">Clostridium felsineum</name>
    <dbReference type="NCBI Taxonomy" id="36839"/>
    <lineage>
        <taxon>Bacteria</taxon>
        <taxon>Bacillati</taxon>
        <taxon>Bacillota</taxon>
        <taxon>Clostridia</taxon>
        <taxon>Eubacteriales</taxon>
        <taxon>Clostridiaceae</taxon>
        <taxon>Clostridium</taxon>
    </lineage>
</organism>
<dbReference type="EC" id="3.6.1.7" evidence="2 5"/>
<sequence length="90" mass="10478">MERYLVKVSGRVQGVGFRYFVQSTAGLNQITGTVENCEDGTVRIEVQGEDDNINKFLYEIRKGNTFVHIDEMVTKKIEIIDKERKFKIKY</sequence>
<comment type="similarity">
    <text evidence="1 6">Belongs to the acylphosphatase family.</text>
</comment>
<dbReference type="KEGG" id="crw:CROST_036870"/>
<evidence type="ECO:0000256" key="2">
    <source>
        <dbReference type="ARBA" id="ARBA00012150"/>
    </source>
</evidence>
<keyword evidence="8" id="KW-1185">Reference proteome</keyword>
<evidence type="ECO:0000313" key="8">
    <source>
        <dbReference type="Proteomes" id="UP000190951"/>
    </source>
</evidence>
<evidence type="ECO:0000256" key="5">
    <source>
        <dbReference type="PROSITE-ProRule" id="PRU00520"/>
    </source>
</evidence>
<keyword evidence="5 7" id="KW-0378">Hydrolase</keyword>
<reference evidence="7 8" key="1">
    <citation type="submission" date="2022-04" db="EMBL/GenBank/DDBJ databases">
        <title>Genome sequence of C. roseum typestrain.</title>
        <authorList>
            <person name="Poehlein A."/>
            <person name="Schoch T."/>
            <person name="Duerre P."/>
            <person name="Daniel R."/>
        </authorList>
    </citation>
    <scope>NUCLEOTIDE SEQUENCE [LARGE SCALE GENOMIC DNA]</scope>
    <source>
        <strain evidence="7 8">DSM 7320</strain>
    </source>
</reference>
<evidence type="ECO:0000313" key="7">
    <source>
        <dbReference type="EMBL" id="URZ12941.1"/>
    </source>
</evidence>
<proteinExistence type="inferred from homology"/>
<feature type="active site" evidence="5">
    <location>
        <position position="18"/>
    </location>
</feature>
<evidence type="ECO:0000256" key="3">
    <source>
        <dbReference type="ARBA" id="ARBA00015991"/>
    </source>
</evidence>
<evidence type="ECO:0000256" key="6">
    <source>
        <dbReference type="RuleBase" id="RU004168"/>
    </source>
</evidence>
<evidence type="ECO:0000256" key="1">
    <source>
        <dbReference type="ARBA" id="ARBA00005614"/>
    </source>
</evidence>
<dbReference type="InterPro" id="IPR020456">
    <property type="entry name" value="Acylphosphatase"/>
</dbReference>
<dbReference type="AlphaFoldDB" id="A0A1S8M7Q4"/>
<dbReference type="STRING" id="84029.CROST_45860"/>
<dbReference type="RefSeq" id="WP_077834223.1">
    <property type="nucleotide sequence ID" value="NZ_CP096983.1"/>
</dbReference>
<dbReference type="Gene3D" id="3.30.70.100">
    <property type="match status" value="1"/>
</dbReference>
<gene>
    <name evidence="7" type="primary">acyP</name>
    <name evidence="7" type="ORF">CROST_036870</name>
</gene>
<comment type="catalytic activity">
    <reaction evidence="4 5">
        <text>an acyl phosphate + H2O = a carboxylate + phosphate + H(+)</text>
        <dbReference type="Rhea" id="RHEA:14965"/>
        <dbReference type="ChEBI" id="CHEBI:15377"/>
        <dbReference type="ChEBI" id="CHEBI:15378"/>
        <dbReference type="ChEBI" id="CHEBI:29067"/>
        <dbReference type="ChEBI" id="CHEBI:43474"/>
        <dbReference type="ChEBI" id="CHEBI:59918"/>
        <dbReference type="EC" id="3.6.1.7"/>
    </reaction>
</comment>
<dbReference type="PANTHER" id="PTHR47268">
    <property type="entry name" value="ACYLPHOSPHATASE"/>
    <property type="match status" value="1"/>
</dbReference>
<dbReference type="GO" id="GO:0003998">
    <property type="term" value="F:acylphosphatase activity"/>
    <property type="evidence" value="ECO:0007669"/>
    <property type="project" value="UniProtKB-EC"/>
</dbReference>
<dbReference type="PROSITE" id="PS51160">
    <property type="entry name" value="ACYLPHOSPHATASE_3"/>
    <property type="match status" value="1"/>
</dbReference>
<dbReference type="PROSITE" id="PS00150">
    <property type="entry name" value="ACYLPHOSPHATASE_1"/>
    <property type="match status" value="1"/>
</dbReference>
<accession>A0A1S8M7Q4</accession>
<dbReference type="InterPro" id="IPR036046">
    <property type="entry name" value="Acylphosphatase-like_dom_sf"/>
</dbReference>
<evidence type="ECO:0000256" key="4">
    <source>
        <dbReference type="ARBA" id="ARBA00047645"/>
    </source>
</evidence>